<reference evidence="18" key="1">
    <citation type="journal article" date="2022" name="Int. J. Syst. Evol. Microbiol.">
        <title>Anaeromyxobacter oryzae sp. nov., Anaeromyxobacter diazotrophicus sp. nov. and Anaeromyxobacter paludicola sp. nov., isolated from paddy soils.</title>
        <authorList>
            <person name="Itoh H."/>
            <person name="Xu Z."/>
            <person name="Mise K."/>
            <person name="Masuda Y."/>
            <person name="Ushijima N."/>
            <person name="Hayakawa C."/>
            <person name="Shiratori Y."/>
            <person name="Senoo K."/>
        </authorList>
    </citation>
    <scope>NUCLEOTIDE SEQUENCE [LARGE SCALE GENOMIC DNA]</scope>
    <source>
        <strain evidence="18">Red630</strain>
    </source>
</reference>
<dbReference type="InterPro" id="IPR002314">
    <property type="entry name" value="aa-tRNA-synt_IIb"/>
</dbReference>
<dbReference type="InterPro" id="IPR012947">
    <property type="entry name" value="tRNA_SAD"/>
</dbReference>
<dbReference type="PROSITE" id="PS50862">
    <property type="entry name" value="AA_TRNA_LIGASE_II"/>
    <property type="match status" value="1"/>
</dbReference>
<dbReference type="EMBL" id="AP025592">
    <property type="protein sequence ID" value="BDG07440.1"/>
    <property type="molecule type" value="Genomic_DNA"/>
</dbReference>
<dbReference type="InterPro" id="IPR033728">
    <property type="entry name" value="ThrRS_core"/>
</dbReference>
<keyword evidence="18" id="KW-1185">Reference proteome</keyword>
<dbReference type="SMART" id="SM00863">
    <property type="entry name" value="tRNA_SAD"/>
    <property type="match status" value="1"/>
</dbReference>
<feature type="binding site" evidence="13">
    <location>
        <position position="400"/>
    </location>
    <ligand>
        <name>Zn(2+)</name>
        <dbReference type="ChEBI" id="CHEBI:29105"/>
        <note>catalytic</note>
    </ligand>
</feature>
<dbReference type="Gene3D" id="3.10.20.30">
    <property type="match status" value="1"/>
</dbReference>
<dbReference type="PROSITE" id="PS51880">
    <property type="entry name" value="TGS"/>
    <property type="match status" value="1"/>
</dbReference>
<dbReference type="Gene3D" id="3.40.50.800">
    <property type="entry name" value="Anticodon-binding domain"/>
    <property type="match status" value="1"/>
</dbReference>
<dbReference type="NCBIfam" id="TIGR00418">
    <property type="entry name" value="thrS"/>
    <property type="match status" value="1"/>
</dbReference>
<evidence type="ECO:0000256" key="14">
    <source>
        <dbReference type="SAM" id="MobiDB-lite"/>
    </source>
</evidence>
<comment type="subcellular location">
    <subcellularLocation>
        <location evidence="13">Cytoplasm</location>
    </subcellularLocation>
</comment>
<dbReference type="Proteomes" id="UP001162734">
    <property type="component" value="Chromosome"/>
</dbReference>
<sequence>MSENVNVTLPDGSSKEAPRGVRIIDFVREQIGPGLAKAAYAARLDGEPVDLSRAIDKDARLEVITTKSPEALEIARHDAAHVLASAVQRLYPDAQVTIGPSVEDGFYYDFAREKPFTPEDLEKIEAAIAEEVKADKPFVREEISMDEAIRLFEAKGEKFKVEIVRDIAAKGAKTLTLYRHGDWVDFCLGPHGPSTGRIGVVKLMSVAGAYWRGDPKNPMLQRIYGTAFFDKKQLEAHLVRLEEARKRDHRKLGPALGLFAFHEYAPGAAFWLPHGVAVFNVLMDAMRRLVNANGYQEVKTPLLFNKRLWETSGHWGKYKENMFLVVDSETDEKLPLDERCTQSLKPMNCPSHHLIYRMGKRSYRELPLRYYTSDVLHRNEASGSLGGLTRVRQFQQDDSHIYLMESQVQDEIARIVGLMKQVYGAFGLPFSARFSTRPEVRIGDDALWDRAEGALRNALDTLGLEYTVNPGDGAFYGPKIDFAVTDSLGRTWQLCTIQVDYAAPERFDLTYVGDDNREHRPVVIHRAIYGSFERFIAILTEHYAGAFPAWLAPVQARVVTISDRYDAWAEEAAARLRQAGYRVELDRSSDTLGAKIRNAQLAKIPFTLVVGEKECEVKGVAPRRYGGTEPGGSADRRAEAKPEQTTDLKTMPLEAFLELLGREAAPPF</sequence>
<evidence type="ECO:0000259" key="15">
    <source>
        <dbReference type="PROSITE" id="PS50862"/>
    </source>
</evidence>
<keyword evidence="2 13" id="KW-0963">Cytoplasm</keyword>
<comment type="caution">
    <text evidence="13">Lacks conserved residue(s) required for the propagation of feature annotation.</text>
</comment>
<dbReference type="PRINTS" id="PR01047">
    <property type="entry name" value="TRNASYNTHTHR"/>
</dbReference>
<keyword evidence="8 13" id="KW-0067">ATP-binding</keyword>
<organism evidence="17 18">
    <name type="scientific">Anaeromyxobacter paludicola</name>
    <dbReference type="NCBI Taxonomy" id="2918171"/>
    <lineage>
        <taxon>Bacteria</taxon>
        <taxon>Pseudomonadati</taxon>
        <taxon>Myxococcota</taxon>
        <taxon>Myxococcia</taxon>
        <taxon>Myxococcales</taxon>
        <taxon>Cystobacterineae</taxon>
        <taxon>Anaeromyxobacteraceae</taxon>
        <taxon>Anaeromyxobacter</taxon>
    </lineage>
</organism>
<dbReference type="InterPro" id="IPR047246">
    <property type="entry name" value="ThrRS_anticodon"/>
</dbReference>
<feature type="binding site" evidence="13">
    <location>
        <position position="525"/>
    </location>
    <ligand>
        <name>Zn(2+)</name>
        <dbReference type="ChEBI" id="CHEBI:29105"/>
        <note>catalytic</note>
    </ligand>
</feature>
<evidence type="ECO:0000259" key="16">
    <source>
        <dbReference type="PROSITE" id="PS51880"/>
    </source>
</evidence>
<dbReference type="SUPFAM" id="SSF55681">
    <property type="entry name" value="Class II aaRS and biotin synthetases"/>
    <property type="match status" value="1"/>
</dbReference>
<comment type="catalytic activity">
    <reaction evidence="12 13">
        <text>tRNA(Thr) + L-threonine + ATP = L-threonyl-tRNA(Thr) + AMP + diphosphate + H(+)</text>
        <dbReference type="Rhea" id="RHEA:24624"/>
        <dbReference type="Rhea" id="RHEA-COMP:9670"/>
        <dbReference type="Rhea" id="RHEA-COMP:9704"/>
        <dbReference type="ChEBI" id="CHEBI:15378"/>
        <dbReference type="ChEBI" id="CHEBI:30616"/>
        <dbReference type="ChEBI" id="CHEBI:33019"/>
        <dbReference type="ChEBI" id="CHEBI:57926"/>
        <dbReference type="ChEBI" id="CHEBI:78442"/>
        <dbReference type="ChEBI" id="CHEBI:78534"/>
        <dbReference type="ChEBI" id="CHEBI:456215"/>
        <dbReference type="EC" id="6.1.1.3"/>
    </reaction>
</comment>
<feature type="domain" description="Aminoacyl-transfer RNA synthetases class-II family profile" evidence="15">
    <location>
        <begin position="273"/>
        <end position="548"/>
    </location>
</feature>
<dbReference type="InterPro" id="IPR012676">
    <property type="entry name" value="TGS-like"/>
</dbReference>
<dbReference type="SUPFAM" id="SSF55186">
    <property type="entry name" value="ThrRS/AlaRS common domain"/>
    <property type="match status" value="1"/>
</dbReference>
<keyword evidence="10 13" id="KW-0648">Protein biosynthesis</keyword>
<dbReference type="Gene3D" id="3.30.54.20">
    <property type="match status" value="1"/>
</dbReference>
<evidence type="ECO:0000256" key="9">
    <source>
        <dbReference type="ARBA" id="ARBA00022884"/>
    </source>
</evidence>
<name>A0ABM7X6H9_9BACT</name>
<evidence type="ECO:0000256" key="1">
    <source>
        <dbReference type="ARBA" id="ARBA00008226"/>
    </source>
</evidence>
<dbReference type="InterPro" id="IPR012675">
    <property type="entry name" value="Beta-grasp_dom_sf"/>
</dbReference>
<evidence type="ECO:0000256" key="13">
    <source>
        <dbReference type="HAMAP-Rule" id="MF_00184"/>
    </source>
</evidence>
<evidence type="ECO:0000256" key="3">
    <source>
        <dbReference type="ARBA" id="ARBA00022555"/>
    </source>
</evidence>
<keyword evidence="9 13" id="KW-0694">RNA-binding</keyword>
<evidence type="ECO:0000256" key="8">
    <source>
        <dbReference type="ARBA" id="ARBA00022840"/>
    </source>
</evidence>
<dbReference type="SUPFAM" id="SSF81271">
    <property type="entry name" value="TGS-like"/>
    <property type="match status" value="1"/>
</dbReference>
<dbReference type="Pfam" id="PF02824">
    <property type="entry name" value="TGS"/>
    <property type="match status" value="1"/>
</dbReference>
<feature type="compositionally biased region" description="Basic and acidic residues" evidence="14">
    <location>
        <begin position="634"/>
        <end position="646"/>
    </location>
</feature>
<feature type="region of interest" description="Disordered" evidence="14">
    <location>
        <begin position="621"/>
        <end position="647"/>
    </location>
</feature>
<dbReference type="InterPro" id="IPR036621">
    <property type="entry name" value="Anticodon-bd_dom_sf"/>
</dbReference>
<dbReference type="InterPro" id="IPR006195">
    <property type="entry name" value="aa-tRNA-synth_II"/>
</dbReference>
<feature type="domain" description="TGS" evidence="16">
    <location>
        <begin position="1"/>
        <end position="65"/>
    </location>
</feature>
<evidence type="ECO:0000256" key="2">
    <source>
        <dbReference type="ARBA" id="ARBA00022490"/>
    </source>
</evidence>
<evidence type="ECO:0000256" key="11">
    <source>
        <dbReference type="ARBA" id="ARBA00023146"/>
    </source>
</evidence>
<evidence type="ECO:0000313" key="17">
    <source>
        <dbReference type="EMBL" id="BDG07440.1"/>
    </source>
</evidence>
<evidence type="ECO:0000256" key="5">
    <source>
        <dbReference type="ARBA" id="ARBA00022723"/>
    </source>
</evidence>
<evidence type="ECO:0000313" key="18">
    <source>
        <dbReference type="Proteomes" id="UP001162734"/>
    </source>
</evidence>
<dbReference type="GO" id="GO:0016874">
    <property type="term" value="F:ligase activity"/>
    <property type="evidence" value="ECO:0007669"/>
    <property type="project" value="UniProtKB-KW"/>
</dbReference>
<dbReference type="RefSeq" id="WP_248344187.1">
    <property type="nucleotide sequence ID" value="NZ_AP025592.1"/>
</dbReference>
<gene>
    <name evidence="13 17" type="primary">thrS</name>
    <name evidence="17" type="ORF">AMPC_05530</name>
</gene>
<comment type="subunit">
    <text evidence="13">Homodimer.</text>
</comment>
<feature type="binding site" evidence="13">
    <location>
        <position position="349"/>
    </location>
    <ligand>
        <name>Zn(2+)</name>
        <dbReference type="ChEBI" id="CHEBI:29105"/>
        <note>catalytic</note>
    </ligand>
</feature>
<dbReference type="InterPro" id="IPR018163">
    <property type="entry name" value="Thr/Ala-tRNA-synth_IIc_edit"/>
</dbReference>
<dbReference type="Gene3D" id="3.30.930.10">
    <property type="entry name" value="Bira Bifunctional Protein, Domain 2"/>
    <property type="match status" value="1"/>
</dbReference>
<keyword evidence="5 13" id="KW-0479">Metal-binding</keyword>
<dbReference type="CDD" id="cd00771">
    <property type="entry name" value="ThrRS_core"/>
    <property type="match status" value="1"/>
</dbReference>
<evidence type="ECO:0000256" key="12">
    <source>
        <dbReference type="ARBA" id="ARBA00049515"/>
    </source>
</evidence>
<evidence type="ECO:0000256" key="6">
    <source>
        <dbReference type="ARBA" id="ARBA00022741"/>
    </source>
</evidence>
<keyword evidence="7 13" id="KW-0862">Zinc</keyword>
<dbReference type="InterPro" id="IPR004154">
    <property type="entry name" value="Anticodon-bd"/>
</dbReference>
<dbReference type="Pfam" id="PF00587">
    <property type="entry name" value="tRNA-synt_2b"/>
    <property type="match status" value="1"/>
</dbReference>
<dbReference type="Pfam" id="PF03129">
    <property type="entry name" value="HGTP_anticodon"/>
    <property type="match status" value="1"/>
</dbReference>
<dbReference type="Gene3D" id="3.30.980.10">
    <property type="entry name" value="Threonyl-trna Synthetase, Chain A, domain 2"/>
    <property type="match status" value="1"/>
</dbReference>
<keyword evidence="4 13" id="KW-0436">Ligase</keyword>
<proteinExistence type="inferred from homology"/>
<dbReference type="HAMAP" id="MF_00184">
    <property type="entry name" value="Thr_tRNA_synth"/>
    <property type="match status" value="1"/>
</dbReference>
<dbReference type="SUPFAM" id="SSF52954">
    <property type="entry name" value="Class II aaRS ABD-related"/>
    <property type="match status" value="1"/>
</dbReference>
<dbReference type="InterPro" id="IPR002320">
    <property type="entry name" value="Thr-tRNA-ligase_IIa"/>
</dbReference>
<dbReference type="PANTHER" id="PTHR11451:SF44">
    <property type="entry name" value="THREONINE--TRNA LIGASE, CHLOROPLASTIC_MITOCHONDRIAL 2"/>
    <property type="match status" value="1"/>
</dbReference>
<evidence type="ECO:0000256" key="4">
    <source>
        <dbReference type="ARBA" id="ARBA00022598"/>
    </source>
</evidence>
<keyword evidence="6 13" id="KW-0547">Nucleotide-binding</keyword>
<keyword evidence="3 13" id="KW-0820">tRNA-binding</keyword>
<evidence type="ECO:0000256" key="7">
    <source>
        <dbReference type="ARBA" id="ARBA00022833"/>
    </source>
</evidence>
<protein>
    <recommendedName>
        <fullName evidence="13">Threonine--tRNA ligase</fullName>
        <ecNumber evidence="13">6.1.1.3</ecNumber>
    </recommendedName>
    <alternativeName>
        <fullName evidence="13">Threonyl-tRNA synthetase</fullName>
        <shortName evidence="13">ThrRS</shortName>
    </alternativeName>
</protein>
<dbReference type="CDD" id="cd00860">
    <property type="entry name" value="ThrRS_anticodon"/>
    <property type="match status" value="1"/>
</dbReference>
<accession>A0ABM7X6H9</accession>
<keyword evidence="11 13" id="KW-0030">Aminoacyl-tRNA synthetase</keyword>
<dbReference type="Pfam" id="PF07973">
    <property type="entry name" value="tRNA_SAD"/>
    <property type="match status" value="1"/>
</dbReference>
<dbReference type="EC" id="6.1.1.3" evidence="13"/>
<evidence type="ECO:0000256" key="10">
    <source>
        <dbReference type="ARBA" id="ARBA00022917"/>
    </source>
</evidence>
<comment type="cofactor">
    <cofactor evidence="13">
        <name>Zn(2+)</name>
        <dbReference type="ChEBI" id="CHEBI:29105"/>
    </cofactor>
    <text evidence="13">Binds 1 zinc ion per subunit.</text>
</comment>
<comment type="similarity">
    <text evidence="1 13">Belongs to the class-II aminoacyl-tRNA synthetase family.</text>
</comment>
<dbReference type="InterPro" id="IPR045864">
    <property type="entry name" value="aa-tRNA-synth_II/BPL/LPL"/>
</dbReference>
<dbReference type="PANTHER" id="PTHR11451">
    <property type="entry name" value="THREONINE-TRNA LIGASE"/>
    <property type="match status" value="1"/>
</dbReference>
<dbReference type="InterPro" id="IPR004095">
    <property type="entry name" value="TGS"/>
</dbReference>
<dbReference type="CDD" id="cd01667">
    <property type="entry name" value="TGS_ThrRS"/>
    <property type="match status" value="1"/>
</dbReference>